<dbReference type="SUPFAM" id="SSF53756">
    <property type="entry name" value="UDP-Glycosyltransferase/glycogen phosphorylase"/>
    <property type="match status" value="1"/>
</dbReference>
<evidence type="ECO:0000313" key="4">
    <source>
        <dbReference type="EMBL" id="OFV71337.1"/>
    </source>
</evidence>
<dbReference type="Pfam" id="PF13439">
    <property type="entry name" value="Glyco_transf_4"/>
    <property type="match status" value="1"/>
</dbReference>
<dbReference type="EMBL" id="LKEU01000024">
    <property type="protein sequence ID" value="OFV71337.1"/>
    <property type="molecule type" value="Genomic_DNA"/>
</dbReference>
<evidence type="ECO:0000259" key="3">
    <source>
        <dbReference type="Pfam" id="PF13439"/>
    </source>
</evidence>
<accession>A0A1F2PJ35</accession>
<dbReference type="OrthoDB" id="9811902at2"/>
<reference evidence="4 5" key="1">
    <citation type="submission" date="2015-09" db="EMBL/GenBank/DDBJ databases">
        <title>Genome sequence of Acetobacterium wieringae DSM 1911.</title>
        <authorList>
            <person name="Poehlein A."/>
            <person name="Bengelsdorf F.R."/>
            <person name="Schiel-Bengelsdorf B."/>
            <person name="Duerre P."/>
            <person name="Daniel R."/>
        </authorList>
    </citation>
    <scope>NUCLEOTIDE SEQUENCE [LARGE SCALE GENOMIC DNA]</scope>
    <source>
        <strain evidence="4 5">DSM 1911</strain>
    </source>
</reference>
<protein>
    <submittedName>
        <fullName evidence="4">Putative glycosyl transferase</fullName>
    </submittedName>
</protein>
<dbReference type="GO" id="GO:0009103">
    <property type="term" value="P:lipopolysaccharide biosynthetic process"/>
    <property type="evidence" value="ECO:0007669"/>
    <property type="project" value="TreeGrafter"/>
</dbReference>
<organism evidence="4 5">
    <name type="scientific">Acetobacterium wieringae</name>
    <dbReference type="NCBI Taxonomy" id="52694"/>
    <lineage>
        <taxon>Bacteria</taxon>
        <taxon>Bacillati</taxon>
        <taxon>Bacillota</taxon>
        <taxon>Clostridia</taxon>
        <taxon>Eubacteriales</taxon>
        <taxon>Eubacteriaceae</taxon>
        <taxon>Acetobacterium</taxon>
    </lineage>
</organism>
<evidence type="ECO:0000256" key="1">
    <source>
        <dbReference type="ARBA" id="ARBA00022679"/>
    </source>
</evidence>
<dbReference type="Pfam" id="PF00534">
    <property type="entry name" value="Glycos_transf_1"/>
    <property type="match status" value="1"/>
</dbReference>
<sequence>MEKNVLLLCQYFYPEHVSSAILPAQLAEDLAESGHDVSVICGWPQEYHDGNSVTQRETYKGINIYRLKYGNFNNKSKFGRMINFFSFFMSALMKLPKIMKYQVVMVYSNPPILPIIGYWAKKLAKVKLVFVGFDLYPDNAIAINAISADGAISKMMKYINKRVYLNADRVIAISSDMKNYMLEAHKELDEERTIVIPNWYTGEIEHSGIIKNDEFKKLRETYQLIVLYTGNMGEAQELDTIIDSIINMNKSSKYENVLFVFTGHGSKKDKVEQKLMNAGVGNTKFYGFLKGQDYKDIMNISDVCLVSLKKGIEGLGVPSKTYGYLAYGKPVISIMSDETELAKNITAYKAGFNVIQNDVDGFITSIESFLANENLVKDYAKNSYRLHNDLYKKSISLEKYSRMVDEIIK</sequence>
<dbReference type="RefSeq" id="WP_070370578.1">
    <property type="nucleotide sequence ID" value="NZ_LKEU01000024.1"/>
</dbReference>
<dbReference type="Proteomes" id="UP000176244">
    <property type="component" value="Unassembled WGS sequence"/>
</dbReference>
<dbReference type="GO" id="GO:0016757">
    <property type="term" value="F:glycosyltransferase activity"/>
    <property type="evidence" value="ECO:0007669"/>
    <property type="project" value="InterPro"/>
</dbReference>
<dbReference type="InterPro" id="IPR028098">
    <property type="entry name" value="Glyco_trans_4-like_N"/>
</dbReference>
<dbReference type="CDD" id="cd03794">
    <property type="entry name" value="GT4_WbuB-like"/>
    <property type="match status" value="1"/>
</dbReference>
<comment type="caution">
    <text evidence="4">The sequence shown here is derived from an EMBL/GenBank/DDBJ whole genome shotgun (WGS) entry which is preliminary data.</text>
</comment>
<dbReference type="PANTHER" id="PTHR46401">
    <property type="entry name" value="GLYCOSYLTRANSFERASE WBBK-RELATED"/>
    <property type="match status" value="1"/>
</dbReference>
<keyword evidence="1 4" id="KW-0808">Transferase</keyword>
<name>A0A1F2PJ35_9FIRM</name>
<feature type="domain" description="Glycosyl transferase family 1" evidence="2">
    <location>
        <begin position="213"/>
        <end position="384"/>
    </location>
</feature>
<dbReference type="AlphaFoldDB" id="A0A1F2PJ35"/>
<feature type="domain" description="Glycosyltransferase subfamily 4-like N-terminal" evidence="3">
    <location>
        <begin position="25"/>
        <end position="198"/>
    </location>
</feature>
<evidence type="ECO:0000259" key="2">
    <source>
        <dbReference type="Pfam" id="PF00534"/>
    </source>
</evidence>
<dbReference type="STRING" id="52694.ACWI_12510"/>
<dbReference type="PANTHER" id="PTHR46401:SF2">
    <property type="entry name" value="GLYCOSYLTRANSFERASE WBBK-RELATED"/>
    <property type="match status" value="1"/>
</dbReference>
<dbReference type="InterPro" id="IPR001296">
    <property type="entry name" value="Glyco_trans_1"/>
</dbReference>
<gene>
    <name evidence="4" type="ORF">ACWI_12510</name>
</gene>
<evidence type="ECO:0000313" key="5">
    <source>
        <dbReference type="Proteomes" id="UP000176244"/>
    </source>
</evidence>
<proteinExistence type="predicted"/>
<dbReference type="Gene3D" id="3.40.50.2000">
    <property type="entry name" value="Glycogen Phosphorylase B"/>
    <property type="match status" value="2"/>
</dbReference>